<organism evidence="6 7">
    <name type="scientific">Lacicoccus alkaliphilus DSM 16010</name>
    <dbReference type="NCBI Taxonomy" id="1123231"/>
    <lineage>
        <taxon>Bacteria</taxon>
        <taxon>Bacillati</taxon>
        <taxon>Bacillota</taxon>
        <taxon>Bacilli</taxon>
        <taxon>Bacillales</taxon>
        <taxon>Salinicoccaceae</taxon>
        <taxon>Lacicoccus</taxon>
    </lineage>
</organism>
<keyword evidence="3" id="KW-0285">Flavoprotein</keyword>
<dbReference type="InterPro" id="IPR006076">
    <property type="entry name" value="FAD-dep_OxRdtase"/>
</dbReference>
<comment type="similarity">
    <text evidence="2">Belongs to the DadA oxidoreductase family.</text>
</comment>
<proteinExistence type="inferred from homology"/>
<evidence type="ECO:0000256" key="2">
    <source>
        <dbReference type="ARBA" id="ARBA00009410"/>
    </source>
</evidence>
<feature type="domain" description="FAD dependent oxidoreductase" evidence="5">
    <location>
        <begin position="5"/>
        <end position="328"/>
    </location>
</feature>
<dbReference type="PANTHER" id="PTHR13847:SF286">
    <property type="entry name" value="D-AMINO ACID DEHYDROGENASE"/>
    <property type="match status" value="1"/>
</dbReference>
<keyword evidence="4" id="KW-0560">Oxidoreductase</keyword>
<dbReference type="Pfam" id="PF01266">
    <property type="entry name" value="DAO"/>
    <property type="match status" value="1"/>
</dbReference>
<dbReference type="RefSeq" id="WP_072710879.1">
    <property type="nucleotide sequence ID" value="NZ_FRCF01000016.1"/>
</dbReference>
<dbReference type="OrthoDB" id="9805337at2"/>
<dbReference type="PANTHER" id="PTHR13847">
    <property type="entry name" value="SARCOSINE DEHYDROGENASE-RELATED"/>
    <property type="match status" value="1"/>
</dbReference>
<dbReference type="SUPFAM" id="SSF54373">
    <property type="entry name" value="FAD-linked reductases, C-terminal domain"/>
    <property type="match status" value="1"/>
</dbReference>
<name>A0A1M7K8M6_9BACL</name>
<dbReference type="AlphaFoldDB" id="A0A1M7K8M6"/>
<dbReference type="GO" id="GO:0016491">
    <property type="term" value="F:oxidoreductase activity"/>
    <property type="evidence" value="ECO:0007669"/>
    <property type="project" value="UniProtKB-KW"/>
</dbReference>
<dbReference type="Proteomes" id="UP000184206">
    <property type="component" value="Unassembled WGS sequence"/>
</dbReference>
<comment type="cofactor">
    <cofactor evidence="1">
        <name>FAD</name>
        <dbReference type="ChEBI" id="CHEBI:57692"/>
    </cofactor>
</comment>
<gene>
    <name evidence="6" type="ORF">SAMN02745189_02475</name>
</gene>
<dbReference type="Gene3D" id="3.50.50.60">
    <property type="entry name" value="FAD/NAD(P)-binding domain"/>
    <property type="match status" value="1"/>
</dbReference>
<dbReference type="EMBL" id="FRCF01000016">
    <property type="protein sequence ID" value="SHM61588.1"/>
    <property type="molecule type" value="Genomic_DNA"/>
</dbReference>
<evidence type="ECO:0000256" key="3">
    <source>
        <dbReference type="ARBA" id="ARBA00022630"/>
    </source>
</evidence>
<evidence type="ECO:0000256" key="4">
    <source>
        <dbReference type="ARBA" id="ARBA00023002"/>
    </source>
</evidence>
<sequence length="349" mass="38522">MEEFTIVGGGIAGASLGYHLKKHGHEVTIYDRNDAGNATAASAGIINPWVSQRRNKKWYRLVTEAAKFYPEFISRLERETHLDTGYTRRGAISLFKDDEVLELGYDRINKKRDGAPEMGGVMKLSREEVKQRHPYLNGSYPGVYVEGGAQVKGALLGAALKNAFISAGGEWVEEEAPAQAGDHLTIYATGAWGVEQDFGPAIRHQRSEVLHFKVEGPEVVNTPVVMALGPIYIVEMGDNEFAIGTTHIDTHSFDASPSEENHRYLRGLAERYFPDHEITDVKMMTGFKPYARDHLPFIGYHDDRTFVINGLGATGLTAGPYIGHEVARCLSGLGTGLDLNDYSHTEPEN</sequence>
<accession>A0A1M7K8M6</accession>
<dbReference type="GO" id="GO:0005737">
    <property type="term" value="C:cytoplasm"/>
    <property type="evidence" value="ECO:0007669"/>
    <property type="project" value="TreeGrafter"/>
</dbReference>
<evidence type="ECO:0000256" key="1">
    <source>
        <dbReference type="ARBA" id="ARBA00001974"/>
    </source>
</evidence>
<evidence type="ECO:0000313" key="7">
    <source>
        <dbReference type="Proteomes" id="UP000184206"/>
    </source>
</evidence>
<protein>
    <submittedName>
        <fullName evidence="6">D-amino-acid dehydrogenase</fullName>
    </submittedName>
</protein>
<evidence type="ECO:0000259" key="5">
    <source>
        <dbReference type="Pfam" id="PF01266"/>
    </source>
</evidence>
<dbReference type="STRING" id="1123231.SAMN02745189_02475"/>
<dbReference type="Gene3D" id="3.30.9.10">
    <property type="entry name" value="D-Amino Acid Oxidase, subunit A, domain 2"/>
    <property type="match status" value="1"/>
</dbReference>
<reference evidence="6 7" key="1">
    <citation type="submission" date="2016-11" db="EMBL/GenBank/DDBJ databases">
        <authorList>
            <person name="Jaros S."/>
            <person name="Januszkiewicz K."/>
            <person name="Wedrychowicz H."/>
        </authorList>
    </citation>
    <scope>NUCLEOTIDE SEQUENCE [LARGE SCALE GENOMIC DNA]</scope>
    <source>
        <strain evidence="6 7">DSM 16010</strain>
    </source>
</reference>
<dbReference type="SUPFAM" id="SSF51905">
    <property type="entry name" value="FAD/NAD(P)-binding domain"/>
    <property type="match status" value="1"/>
</dbReference>
<keyword evidence="7" id="KW-1185">Reference proteome</keyword>
<evidence type="ECO:0000313" key="6">
    <source>
        <dbReference type="EMBL" id="SHM61588.1"/>
    </source>
</evidence>
<dbReference type="InterPro" id="IPR036188">
    <property type="entry name" value="FAD/NAD-bd_sf"/>
</dbReference>